<keyword evidence="4" id="KW-0862">Zinc</keyword>
<dbReference type="Proteomes" id="UP000038040">
    <property type="component" value="Unplaced"/>
</dbReference>
<evidence type="ECO:0000256" key="5">
    <source>
        <dbReference type="ARBA" id="ARBA00022927"/>
    </source>
</evidence>
<keyword evidence="6" id="KW-0458">Lysosome</keyword>
<dbReference type="PROSITE" id="PS50236">
    <property type="entry name" value="CHCR"/>
    <property type="match status" value="1"/>
</dbReference>
<dbReference type="SMART" id="SM00299">
    <property type="entry name" value="CLH"/>
    <property type="match status" value="1"/>
</dbReference>
<dbReference type="GO" id="GO:0030897">
    <property type="term" value="C:HOPS complex"/>
    <property type="evidence" value="ECO:0007669"/>
    <property type="project" value="TreeGrafter"/>
</dbReference>
<dbReference type="GO" id="GO:0034058">
    <property type="term" value="P:endosomal vesicle fusion"/>
    <property type="evidence" value="ECO:0007669"/>
    <property type="project" value="TreeGrafter"/>
</dbReference>
<reference evidence="10 12" key="2">
    <citation type="submission" date="2018-11" db="EMBL/GenBank/DDBJ databases">
        <authorList>
            <consortium name="Pathogen Informatics"/>
        </authorList>
    </citation>
    <scope>NUCLEOTIDE SEQUENCE [LARGE SCALE GENOMIC DNA]</scope>
</reference>
<evidence type="ECO:0000259" key="9">
    <source>
        <dbReference type="SMART" id="SM00184"/>
    </source>
</evidence>
<dbReference type="STRING" id="318479.A0A0N4U8Y8"/>
<evidence type="ECO:0000256" key="1">
    <source>
        <dbReference type="ARBA" id="ARBA00004371"/>
    </source>
</evidence>
<comment type="subcellular location">
    <subcellularLocation>
        <location evidence="1">Lysosome</location>
    </subcellularLocation>
</comment>
<feature type="domain" description="RING-type" evidence="9">
    <location>
        <begin position="887"/>
        <end position="944"/>
    </location>
</feature>
<keyword evidence="3" id="KW-0863">Zinc-finger</keyword>
<dbReference type="InterPro" id="IPR057780">
    <property type="entry name" value="Beta-prop_Vps41"/>
</dbReference>
<sequence length="952" mass="108933">MDERSLKAFETLGTHIKRRSSLGSMASQLEHSTIVSVKSCNTAKIYEEKTDHGFCLMYEGDIKNSKNENYVEFGDCQLDASSSSCDRVEDESDVANGTVIVEPRFKYSRILNNAPMILAKDAASCIAVHDKFIAIGTHSGYIYIMDHLGNLHPESTVRHHVGSVVKISIEKSGGYFVSCGQDARISIYGIGCSDYTQIIELRYAARSVSVSPDFSKRNSIQMFVSAERNLQLHERRFLKTYKSTILFQGLIRDGIIMQTSWHDSFIAFTNNTGTRIYDRSLERIVALIQPARKVPPFDVSRARPSHCWLDNITLAVGWLNNISICSLVDCINQPSSCGLMRKVEMRNIWELDLLIADISYSPSMNSTNWKEIVVFGTKTKQNNANIKEAEVQFVSLEPEVLESFVIITDDRLDMHIDTAQDIYHLHMCALPDESLYFMLSTKDFIMAQLCSADDRVRWYLENSLLREAMEYANQYVFQLKDLDPLDIGKQYIGSLIEKKRFAEAASNLKIVCGKHKDLWEYYVNEFEQNNVLLQIARYLPVRDPQLEPECYQSVLIAALYNHPLLFYKLVKSWSPDIYRAGAIIELAIRRVIHEEQAKNLSEEDIITIYRSLARLHLHERKYEKALILYINLRDKSVFHVIEKYNLFDMVKSNISKLMALDADLTIRLLIENAGSLPTATVLSQISKYPKLQMAYLNRLFERNQGEEFADLAIRLYAEYDHKRLMNFLRKNESFDIAKAMEICERKKYTDELIFLLGRSGDRLKALNLLVHKLDRMESAIAFCRENDDADLWNALIDEATTNSRHITQLLNAAGNYIDPLSVIQKIPSQMSIPNLQNLLIKILRDYESQVQMQQECLSATIADSDSLLLKHLIICASPSEISETSLCSVCKSNIITNDSSSRKVSDDILVFACSHLFHKKCLDQSELQAECWRKSVEDGFCLLCCDRNEKKD</sequence>
<keyword evidence="3" id="KW-0479">Metal-binding</keyword>
<dbReference type="InterPro" id="IPR015943">
    <property type="entry name" value="WD40/YVTN_repeat-like_dom_sf"/>
</dbReference>
<proteinExistence type="predicted"/>
<dbReference type="GO" id="GO:0016236">
    <property type="term" value="P:macroautophagy"/>
    <property type="evidence" value="ECO:0007669"/>
    <property type="project" value="TreeGrafter"/>
</dbReference>
<organism evidence="11 13">
    <name type="scientific">Dracunculus medinensis</name>
    <name type="common">Guinea worm</name>
    <dbReference type="NCBI Taxonomy" id="318479"/>
    <lineage>
        <taxon>Eukaryota</taxon>
        <taxon>Metazoa</taxon>
        <taxon>Ecdysozoa</taxon>
        <taxon>Nematoda</taxon>
        <taxon>Chromadorea</taxon>
        <taxon>Rhabditida</taxon>
        <taxon>Spirurina</taxon>
        <taxon>Dracunculoidea</taxon>
        <taxon>Dracunculidae</taxon>
        <taxon>Dracunculus</taxon>
    </lineage>
</organism>
<keyword evidence="2" id="KW-0813">Transport</keyword>
<dbReference type="GO" id="GO:0008270">
    <property type="term" value="F:zinc ion binding"/>
    <property type="evidence" value="ECO:0007669"/>
    <property type="project" value="UniProtKB-KW"/>
</dbReference>
<feature type="repeat" description="CHCR" evidence="8">
    <location>
        <begin position="666"/>
        <end position="808"/>
    </location>
</feature>
<evidence type="ECO:0000256" key="4">
    <source>
        <dbReference type="ARBA" id="ARBA00022833"/>
    </source>
</evidence>
<keyword evidence="5" id="KW-0653">Protein transport</keyword>
<evidence type="ECO:0000313" key="12">
    <source>
        <dbReference type="Proteomes" id="UP000274756"/>
    </source>
</evidence>
<dbReference type="GO" id="GO:0006623">
    <property type="term" value="P:protein targeting to vacuole"/>
    <property type="evidence" value="ECO:0007669"/>
    <property type="project" value="InterPro"/>
</dbReference>
<protein>
    <recommendedName>
        <fullName evidence="7">Vacuolar protein sorting-associated protein 41 homolog</fullName>
    </recommendedName>
</protein>
<reference evidence="13" key="1">
    <citation type="submission" date="2016-04" db="UniProtKB">
        <authorList>
            <consortium name="WormBaseParasite"/>
        </authorList>
    </citation>
    <scope>IDENTIFICATION</scope>
</reference>
<dbReference type="Proteomes" id="UP000274756">
    <property type="component" value="Unassembled WGS sequence"/>
</dbReference>
<evidence type="ECO:0000256" key="3">
    <source>
        <dbReference type="ARBA" id="ARBA00022771"/>
    </source>
</evidence>
<dbReference type="GO" id="GO:0005764">
    <property type="term" value="C:lysosome"/>
    <property type="evidence" value="ECO:0007669"/>
    <property type="project" value="UniProtKB-SubCell"/>
</dbReference>
<dbReference type="WBParaSite" id="DME_0000352801-mRNA-1">
    <property type="protein sequence ID" value="DME_0000352801-mRNA-1"/>
    <property type="gene ID" value="DME_0000352801"/>
</dbReference>
<dbReference type="SUPFAM" id="SSF50978">
    <property type="entry name" value="WD40 repeat-like"/>
    <property type="match status" value="1"/>
</dbReference>
<dbReference type="PANTHER" id="PTHR12616">
    <property type="entry name" value="VACUOLAR PROTEIN SORTING VPS41"/>
    <property type="match status" value="1"/>
</dbReference>
<evidence type="ECO:0000313" key="10">
    <source>
        <dbReference type="EMBL" id="VDN57560.1"/>
    </source>
</evidence>
<dbReference type="InterPro" id="IPR011990">
    <property type="entry name" value="TPR-like_helical_dom_sf"/>
</dbReference>
<keyword evidence="12" id="KW-1185">Reference proteome</keyword>
<accession>A0A0N4U8Y8</accession>
<dbReference type="EMBL" id="UYYG01001161">
    <property type="protein sequence ID" value="VDN57560.1"/>
    <property type="molecule type" value="Genomic_DNA"/>
</dbReference>
<dbReference type="GO" id="GO:0005770">
    <property type="term" value="C:late endosome"/>
    <property type="evidence" value="ECO:0007669"/>
    <property type="project" value="TreeGrafter"/>
</dbReference>
<dbReference type="PANTHER" id="PTHR12616:SF1">
    <property type="entry name" value="VACUOLAR PROTEIN SORTING-ASSOCIATED PROTEIN 41 HOMOLOG"/>
    <property type="match status" value="1"/>
</dbReference>
<dbReference type="InterPro" id="IPR001841">
    <property type="entry name" value="Znf_RING"/>
</dbReference>
<dbReference type="InterPro" id="IPR000547">
    <property type="entry name" value="Clathrin_H-chain/VPS_repeat"/>
</dbReference>
<evidence type="ECO:0000313" key="11">
    <source>
        <dbReference type="Proteomes" id="UP000038040"/>
    </source>
</evidence>
<dbReference type="GO" id="GO:0009267">
    <property type="term" value="P:cellular response to starvation"/>
    <property type="evidence" value="ECO:0007669"/>
    <property type="project" value="TreeGrafter"/>
</dbReference>
<dbReference type="AlphaFoldDB" id="A0A0N4U8Y8"/>
<evidence type="ECO:0000313" key="13">
    <source>
        <dbReference type="WBParaSite" id="DME_0000352801-mRNA-1"/>
    </source>
</evidence>
<dbReference type="SMART" id="SM00184">
    <property type="entry name" value="RING"/>
    <property type="match status" value="1"/>
</dbReference>
<evidence type="ECO:0000256" key="6">
    <source>
        <dbReference type="ARBA" id="ARBA00023228"/>
    </source>
</evidence>
<evidence type="ECO:0000256" key="8">
    <source>
        <dbReference type="PROSITE-ProRule" id="PRU01006"/>
    </source>
</evidence>
<dbReference type="OrthoDB" id="244107at2759"/>
<dbReference type="InterPro" id="IPR036322">
    <property type="entry name" value="WD40_repeat_dom_sf"/>
</dbReference>
<evidence type="ECO:0000256" key="2">
    <source>
        <dbReference type="ARBA" id="ARBA00022448"/>
    </source>
</evidence>
<gene>
    <name evidence="10" type="ORF">DME_LOCUS7533</name>
</gene>
<dbReference type="Gene3D" id="2.130.10.10">
    <property type="entry name" value="YVTN repeat-like/Quinoprotein amine dehydrogenase"/>
    <property type="match status" value="1"/>
</dbReference>
<name>A0A0N4U8Y8_DRAME</name>
<dbReference type="Pfam" id="PF23556">
    <property type="entry name" value="TPR_Vps41"/>
    <property type="match status" value="1"/>
</dbReference>
<evidence type="ECO:0000256" key="7">
    <source>
        <dbReference type="ARBA" id="ARBA00029538"/>
    </source>
</evidence>
<dbReference type="InterPro" id="IPR045111">
    <property type="entry name" value="Vps41/Vps8"/>
</dbReference>
<dbReference type="Pfam" id="PF23411">
    <property type="entry name" value="Beta-prop_Vps41"/>
    <property type="match status" value="1"/>
</dbReference>
<dbReference type="Gene3D" id="1.25.40.10">
    <property type="entry name" value="Tetratricopeptide repeat domain"/>
    <property type="match status" value="1"/>
</dbReference>
<dbReference type="Pfam" id="PF23555">
    <property type="entry name" value="zf-RING_Vps41"/>
    <property type="match status" value="1"/>
</dbReference>
<dbReference type="InterPro" id="IPR057779">
    <property type="entry name" value="Znf_RING_Vps41"/>
</dbReference>